<dbReference type="NCBIfam" id="NF004363">
    <property type="entry name" value="PRK05738.2-4"/>
    <property type="match status" value="1"/>
</dbReference>
<organism evidence="5 6">
    <name type="scientific">Chitinophaga jiangningensis</name>
    <dbReference type="NCBI Taxonomy" id="1419482"/>
    <lineage>
        <taxon>Bacteria</taxon>
        <taxon>Pseudomonadati</taxon>
        <taxon>Bacteroidota</taxon>
        <taxon>Chitinophagia</taxon>
        <taxon>Chitinophagales</taxon>
        <taxon>Chitinophagaceae</taxon>
        <taxon>Chitinophaga</taxon>
    </lineage>
</organism>
<dbReference type="GO" id="GO:0003735">
    <property type="term" value="F:structural constituent of ribosome"/>
    <property type="evidence" value="ECO:0007669"/>
    <property type="project" value="InterPro"/>
</dbReference>
<dbReference type="Gene3D" id="3.30.70.330">
    <property type="match status" value="1"/>
</dbReference>
<dbReference type="OrthoDB" id="9797862at2"/>
<dbReference type="RefSeq" id="WP_073083182.1">
    <property type="nucleotide sequence ID" value="NZ_FRBL01000006.1"/>
</dbReference>
<dbReference type="STRING" id="1419482.SAMN05444266_106191"/>
<dbReference type="GO" id="GO:0019843">
    <property type="term" value="F:rRNA binding"/>
    <property type="evidence" value="ECO:0007669"/>
    <property type="project" value="UniProtKB-UniRule"/>
</dbReference>
<keyword evidence="2 4" id="KW-0689">Ribosomal protein</keyword>
<comment type="subunit">
    <text evidence="4">Part of the 50S ribosomal subunit. Contacts protein L29, and trigger factor when it is bound to the ribosome.</text>
</comment>
<protein>
    <recommendedName>
        <fullName evidence="4">Large ribosomal subunit protein uL23</fullName>
    </recommendedName>
</protein>
<gene>
    <name evidence="4" type="primary">rplW</name>
    <name evidence="5" type="ORF">SAMN05444266_106191</name>
</gene>
<dbReference type="InterPro" id="IPR012678">
    <property type="entry name" value="Ribosomal_uL23/eL15/eS24_sf"/>
</dbReference>
<evidence type="ECO:0000256" key="3">
    <source>
        <dbReference type="ARBA" id="ARBA00023274"/>
    </source>
</evidence>
<keyword evidence="6" id="KW-1185">Reference proteome</keyword>
<comment type="similarity">
    <text evidence="1 4">Belongs to the universal ribosomal protein uL23 family.</text>
</comment>
<keyword evidence="3 4" id="KW-0687">Ribonucleoprotein</keyword>
<dbReference type="GO" id="GO:0006412">
    <property type="term" value="P:translation"/>
    <property type="evidence" value="ECO:0007669"/>
    <property type="project" value="UniProtKB-UniRule"/>
</dbReference>
<reference evidence="5 6" key="1">
    <citation type="submission" date="2016-11" db="EMBL/GenBank/DDBJ databases">
        <authorList>
            <person name="Jaros S."/>
            <person name="Januszkiewicz K."/>
            <person name="Wedrychowicz H."/>
        </authorList>
    </citation>
    <scope>NUCLEOTIDE SEQUENCE [LARGE SCALE GENOMIC DNA]</scope>
    <source>
        <strain evidence="5 6">DSM 27406</strain>
    </source>
</reference>
<comment type="function">
    <text evidence="4">One of the early assembly proteins it binds 23S rRNA. One of the proteins that surrounds the polypeptide exit tunnel on the outside of the ribosome. Forms the main docking site for trigger factor binding to the ribosome.</text>
</comment>
<evidence type="ECO:0000313" key="6">
    <source>
        <dbReference type="Proteomes" id="UP000184420"/>
    </source>
</evidence>
<dbReference type="Proteomes" id="UP000184420">
    <property type="component" value="Unassembled WGS sequence"/>
</dbReference>
<evidence type="ECO:0000256" key="2">
    <source>
        <dbReference type="ARBA" id="ARBA00022980"/>
    </source>
</evidence>
<dbReference type="GO" id="GO:1990904">
    <property type="term" value="C:ribonucleoprotein complex"/>
    <property type="evidence" value="ECO:0007669"/>
    <property type="project" value="UniProtKB-KW"/>
</dbReference>
<evidence type="ECO:0000256" key="4">
    <source>
        <dbReference type="HAMAP-Rule" id="MF_01369"/>
    </source>
</evidence>
<evidence type="ECO:0000313" key="5">
    <source>
        <dbReference type="EMBL" id="SHM04913.1"/>
    </source>
</evidence>
<proteinExistence type="inferred from homology"/>
<dbReference type="AlphaFoldDB" id="A0A1M7FLL5"/>
<name>A0A1M7FLL5_9BACT</name>
<dbReference type="Pfam" id="PF00276">
    <property type="entry name" value="Ribosomal_L23"/>
    <property type="match status" value="1"/>
</dbReference>
<accession>A0A1M7FLL5</accession>
<dbReference type="SUPFAM" id="SSF54189">
    <property type="entry name" value="Ribosomal proteins S24e, L23 and L15e"/>
    <property type="match status" value="1"/>
</dbReference>
<dbReference type="PANTHER" id="PTHR11620">
    <property type="entry name" value="60S RIBOSOMAL PROTEIN L23A"/>
    <property type="match status" value="1"/>
</dbReference>
<dbReference type="InterPro" id="IPR013025">
    <property type="entry name" value="Ribosomal_uL23-like"/>
</dbReference>
<sequence length="99" mass="11112">MRPSDVLIKPVVTEKVNKATDKFNRYYFIVDKKANKLEIKKAVEDFYGVSVADVNTAVMPGKAKFRFTKAGFISGKKPSYKKAIITLAEGETIDLYANM</sequence>
<dbReference type="EMBL" id="FRBL01000006">
    <property type="protein sequence ID" value="SHM04913.1"/>
    <property type="molecule type" value="Genomic_DNA"/>
</dbReference>
<dbReference type="HAMAP" id="MF_01369_B">
    <property type="entry name" value="Ribosomal_uL23_B"/>
    <property type="match status" value="1"/>
</dbReference>
<dbReference type="InterPro" id="IPR012677">
    <property type="entry name" value="Nucleotide-bd_a/b_plait_sf"/>
</dbReference>
<keyword evidence="4" id="KW-0699">rRNA-binding</keyword>
<dbReference type="GO" id="GO:0005840">
    <property type="term" value="C:ribosome"/>
    <property type="evidence" value="ECO:0007669"/>
    <property type="project" value="UniProtKB-KW"/>
</dbReference>
<evidence type="ECO:0000256" key="1">
    <source>
        <dbReference type="ARBA" id="ARBA00006700"/>
    </source>
</evidence>
<keyword evidence="4" id="KW-0694">RNA-binding</keyword>